<name>T1IPE7_STRMM</name>
<organism evidence="3 4">
    <name type="scientific">Strigamia maritima</name>
    <name type="common">European centipede</name>
    <name type="synonym">Geophilus maritimus</name>
    <dbReference type="NCBI Taxonomy" id="126957"/>
    <lineage>
        <taxon>Eukaryota</taxon>
        <taxon>Metazoa</taxon>
        <taxon>Ecdysozoa</taxon>
        <taxon>Arthropoda</taxon>
        <taxon>Myriapoda</taxon>
        <taxon>Chilopoda</taxon>
        <taxon>Pleurostigmophora</taxon>
        <taxon>Geophilomorpha</taxon>
        <taxon>Linotaeniidae</taxon>
        <taxon>Strigamia</taxon>
    </lineage>
</organism>
<dbReference type="InterPro" id="IPR002937">
    <property type="entry name" value="Amino_oxidase"/>
</dbReference>
<dbReference type="InterPro" id="IPR040174">
    <property type="entry name" value="RNLS"/>
</dbReference>
<dbReference type="Pfam" id="PF01593">
    <property type="entry name" value="Amino_oxidase"/>
    <property type="match status" value="1"/>
</dbReference>
<sequence length="357" mass="40788">MSRVLLVGSGLTSAVTAYTIRPMYKNKHKIIVYERARGMGGRMSTTRNPNRPECTADLGMQYITTSPRYTEIHKTFYEDLQKEGLLKLVPIPNLLRGYKTRKPGLKYYTAPKGVGAVVKYFFNKSDTDVKFEKDVRALDLVEPEKQWRVTLGNGEVEHFDTVLITIPIPEILQLNGTISDIIQESKDIHQNLKEVRYSSRFALGLFFDYPIPLEVDYSGGYFKDRTIRYISIENRKRNLGENAPTAIVIHTSKTFGSKYVNEDINAVQKMIMERIPEFLPNLPIPSYVKIQKWQFSQVVKPYKETPGYVVLKDKPLLILAGDGFAQSTFDGCITSGLRLADRSRSIFTRVFKPDPRP</sequence>
<dbReference type="HOGENOM" id="CLU_036034_1_0_1"/>
<evidence type="ECO:0000259" key="2">
    <source>
        <dbReference type="Pfam" id="PF01593"/>
    </source>
</evidence>
<dbReference type="PANTHER" id="PTHR23357">
    <property type="entry name" value="RENALASE"/>
    <property type="match status" value="1"/>
</dbReference>
<dbReference type="GO" id="GO:0016651">
    <property type="term" value="F:oxidoreductase activity, acting on NAD(P)H"/>
    <property type="evidence" value="ECO:0007669"/>
    <property type="project" value="InterPro"/>
</dbReference>
<dbReference type="STRING" id="126957.T1IPE7"/>
<dbReference type="Gene3D" id="3.50.50.60">
    <property type="entry name" value="FAD/NAD(P)-binding domain"/>
    <property type="match status" value="1"/>
</dbReference>
<keyword evidence="4" id="KW-1185">Reference proteome</keyword>
<accession>T1IPE7</accession>
<evidence type="ECO:0000313" key="3">
    <source>
        <dbReference type="EnsemblMetazoa" id="SMAR002898-PA"/>
    </source>
</evidence>
<reference evidence="4" key="1">
    <citation type="submission" date="2011-05" db="EMBL/GenBank/DDBJ databases">
        <authorList>
            <person name="Richards S.R."/>
            <person name="Qu J."/>
            <person name="Jiang H."/>
            <person name="Jhangiani S.N."/>
            <person name="Agravi P."/>
            <person name="Goodspeed R."/>
            <person name="Gross S."/>
            <person name="Mandapat C."/>
            <person name="Jackson L."/>
            <person name="Mathew T."/>
            <person name="Pu L."/>
            <person name="Thornton R."/>
            <person name="Saada N."/>
            <person name="Wilczek-Boney K.B."/>
            <person name="Lee S."/>
            <person name="Kovar C."/>
            <person name="Wu Y."/>
            <person name="Scherer S.E."/>
            <person name="Worley K.C."/>
            <person name="Muzny D.M."/>
            <person name="Gibbs R."/>
        </authorList>
    </citation>
    <scope>NUCLEOTIDE SEQUENCE</scope>
    <source>
        <strain evidence="4">Brora</strain>
    </source>
</reference>
<dbReference type="PANTHER" id="PTHR23357:SF1">
    <property type="entry name" value="RENALASE"/>
    <property type="match status" value="1"/>
</dbReference>
<dbReference type="EMBL" id="JH431260">
    <property type="status" value="NOT_ANNOTATED_CDS"/>
    <property type="molecule type" value="Genomic_DNA"/>
</dbReference>
<proteinExistence type="predicted"/>
<feature type="chain" id="PRO_5004578697" description="Amine oxidase domain-containing protein" evidence="1">
    <location>
        <begin position="18"/>
        <end position="357"/>
    </location>
</feature>
<dbReference type="OMA" id="ICGGDAF"/>
<dbReference type="InterPro" id="IPR036188">
    <property type="entry name" value="FAD/NAD-bd_sf"/>
</dbReference>
<dbReference type="Proteomes" id="UP000014500">
    <property type="component" value="Unassembled WGS sequence"/>
</dbReference>
<dbReference type="PhylomeDB" id="T1IPE7"/>
<dbReference type="EnsemblMetazoa" id="SMAR002898-RA">
    <property type="protein sequence ID" value="SMAR002898-PA"/>
    <property type="gene ID" value="SMAR002898"/>
</dbReference>
<evidence type="ECO:0000256" key="1">
    <source>
        <dbReference type="SAM" id="SignalP"/>
    </source>
</evidence>
<dbReference type="Gene3D" id="3.90.660.10">
    <property type="match status" value="1"/>
</dbReference>
<protein>
    <recommendedName>
        <fullName evidence="2">Amine oxidase domain-containing protein</fullName>
    </recommendedName>
</protein>
<feature type="signal peptide" evidence="1">
    <location>
        <begin position="1"/>
        <end position="17"/>
    </location>
</feature>
<evidence type="ECO:0000313" key="4">
    <source>
        <dbReference type="Proteomes" id="UP000014500"/>
    </source>
</evidence>
<dbReference type="AlphaFoldDB" id="T1IPE7"/>
<reference evidence="3" key="2">
    <citation type="submission" date="2015-02" db="UniProtKB">
        <authorList>
            <consortium name="EnsemblMetazoa"/>
        </authorList>
    </citation>
    <scope>IDENTIFICATION</scope>
</reference>
<dbReference type="eggNOG" id="ENOG502QUZR">
    <property type="taxonomic scope" value="Eukaryota"/>
</dbReference>
<dbReference type="SUPFAM" id="SSF51905">
    <property type="entry name" value="FAD/NAD(P)-binding domain"/>
    <property type="match status" value="1"/>
</dbReference>
<dbReference type="GO" id="GO:0005576">
    <property type="term" value="C:extracellular region"/>
    <property type="evidence" value="ECO:0007669"/>
    <property type="project" value="TreeGrafter"/>
</dbReference>
<feature type="domain" description="Amine oxidase" evidence="2">
    <location>
        <begin position="106"/>
        <end position="342"/>
    </location>
</feature>
<keyword evidence="1" id="KW-0732">Signal</keyword>
<dbReference type="Pfam" id="PF13450">
    <property type="entry name" value="NAD_binding_8"/>
    <property type="match status" value="1"/>
</dbReference>